<reference evidence="2 3" key="1">
    <citation type="submission" date="2018-12" db="EMBL/GenBank/DDBJ databases">
        <title>Characterization of novel siphovirus infecting Emetic Bacillus cereus.</title>
        <authorList>
            <person name="Hu X."/>
            <person name="Wan X."/>
            <person name="Geng P."/>
            <person name="Yuan Z."/>
        </authorList>
    </citation>
    <scope>NUCLEOTIDE SEQUENCE [LARGE SCALE GENOMIC DNA]</scope>
</reference>
<evidence type="ECO:0000256" key="1">
    <source>
        <dbReference type="SAM" id="MobiDB-lite"/>
    </source>
</evidence>
<feature type="region of interest" description="Disordered" evidence="1">
    <location>
        <begin position="228"/>
        <end position="385"/>
    </location>
</feature>
<sequence>MTNYKPNFKYINMGIVTGQLVYVQDRAKKDSGEVYGKELLVFAKGFGSINVRVPLDIGNRALDNYSVSDKPAIRVNLAKLEQFTAEQSGVTYTNVTTFVDIEDCVDNNGQPMAHKFAGRIGGEIINFQNLGNVLKFKVVSYNLDKDKKLAINKNTGQPYDPAVIAVEVHEPQIIQSALAAGLGEGANAEIGYYYYNKQDITYDDFGMPVGDPNNKIDRVEAGRINVQAPSPNAGQQQQGFGGQPQGQPFGQQQQQGGFPNNNGQMQGGVNQPQGNPFGQQSNQQQQGQNPFGQQQQQQPMNQVQNPFGGQQGQQQMQQNPFTGQQQPVQQQGNPFGGQPNFNDVDTSQAAPFEQGFNQNPQGQGQFGNQAQQFFGGQQGGNPFQQ</sequence>
<proteinExistence type="predicted"/>
<evidence type="ECO:0000313" key="3">
    <source>
        <dbReference type="Proteomes" id="UP000288674"/>
    </source>
</evidence>
<feature type="compositionally biased region" description="Low complexity" evidence="1">
    <location>
        <begin position="245"/>
        <end position="342"/>
    </location>
</feature>
<name>A0A3T0IIA2_9CAUD</name>
<accession>A0A3T0IIA2</accession>
<feature type="compositionally biased region" description="Low complexity" evidence="1">
    <location>
        <begin position="354"/>
        <end position="385"/>
    </location>
</feature>
<gene>
    <name evidence="2" type="ORF">pW4_81</name>
</gene>
<protein>
    <submittedName>
        <fullName evidence="2">Thioredoxin</fullName>
    </submittedName>
</protein>
<dbReference type="Proteomes" id="UP000288674">
    <property type="component" value="Segment"/>
</dbReference>
<keyword evidence="3" id="KW-1185">Reference proteome</keyword>
<evidence type="ECO:0000313" key="2">
    <source>
        <dbReference type="EMBL" id="AZU99096.1"/>
    </source>
</evidence>
<dbReference type="EMBL" id="MK288022">
    <property type="protein sequence ID" value="AZU99096.1"/>
    <property type="molecule type" value="Genomic_DNA"/>
</dbReference>
<organism evidence="2 3">
    <name type="scientific">Bacillus phage pW4</name>
    <dbReference type="NCBI Taxonomy" id="2500560"/>
    <lineage>
        <taxon>Viruses</taxon>
        <taxon>Duplodnaviria</taxon>
        <taxon>Heunggongvirae</taxon>
        <taxon>Uroviricota</taxon>
        <taxon>Caudoviricetes</taxon>
        <taxon>Sejongvirinae</taxon>
        <taxon>Yihwangvirus</taxon>
        <taxon>Yihwangvirus pW4</taxon>
    </lineage>
</organism>